<name>A0A2A6E2R4_9BACL</name>
<proteinExistence type="predicted"/>
<protein>
    <submittedName>
        <fullName evidence="2">SAM-dependent methyltransferase</fullName>
    </submittedName>
</protein>
<dbReference type="GO" id="GO:0032259">
    <property type="term" value="P:methylation"/>
    <property type="evidence" value="ECO:0007669"/>
    <property type="project" value="UniProtKB-KW"/>
</dbReference>
<evidence type="ECO:0000313" key="2">
    <source>
        <dbReference type="EMBL" id="PDO11106.1"/>
    </source>
</evidence>
<dbReference type="InterPro" id="IPR029063">
    <property type="entry name" value="SAM-dependent_MTases_sf"/>
</dbReference>
<dbReference type="Pfam" id="PF05175">
    <property type="entry name" value="MTS"/>
    <property type="match status" value="1"/>
</dbReference>
<evidence type="ECO:0000259" key="1">
    <source>
        <dbReference type="Pfam" id="PF05175"/>
    </source>
</evidence>
<evidence type="ECO:0000313" key="3">
    <source>
        <dbReference type="Proteomes" id="UP000243688"/>
    </source>
</evidence>
<keyword evidence="2" id="KW-0489">Methyltransferase</keyword>
<reference evidence="2 3" key="1">
    <citation type="submission" date="2016-12" db="EMBL/GenBank/DDBJ databases">
        <title>Candidatus Reconcilibacillus cellulovorans genome.</title>
        <authorList>
            <person name="Kolinko S."/>
            <person name="Wu Y.-W."/>
            <person name="Tachea F."/>
            <person name="Denzel E."/>
            <person name="Hiras J."/>
            <person name="Baecker N."/>
            <person name="Chan L.J."/>
            <person name="Eichorst S.A."/>
            <person name="Frey D."/>
            <person name="Adams P.D."/>
            <person name="Pray T."/>
            <person name="Tanjore D."/>
            <person name="Petzold C.J."/>
            <person name="Gladden J.M."/>
            <person name="Simmons B.A."/>
            <person name="Singer S.W."/>
        </authorList>
    </citation>
    <scope>NUCLEOTIDE SEQUENCE [LARGE SCALE GENOMIC DNA]</scope>
    <source>
        <strain evidence="2">JTherm</strain>
    </source>
</reference>
<dbReference type="InterPro" id="IPR050210">
    <property type="entry name" value="tRNA_Adenine-N(6)_MTase"/>
</dbReference>
<dbReference type="AlphaFoldDB" id="A0A2A6E2R4"/>
<dbReference type="CDD" id="cd02440">
    <property type="entry name" value="AdoMet_MTases"/>
    <property type="match status" value="1"/>
</dbReference>
<gene>
    <name evidence="2" type="ORF">BLM47_03705</name>
</gene>
<dbReference type="PANTHER" id="PTHR47739:SF1">
    <property type="entry name" value="TRNA1(VAL) (ADENINE(37)-N6)-METHYLTRANSFERASE"/>
    <property type="match status" value="1"/>
</dbReference>
<dbReference type="GO" id="GO:0008168">
    <property type="term" value="F:methyltransferase activity"/>
    <property type="evidence" value="ECO:0007669"/>
    <property type="project" value="UniProtKB-KW"/>
</dbReference>
<sequence>MELRDNERIDRLYCRNLNIIQSRDVFRFSLDAVLLARFATVPKKGKIADLCTGNGIVPLLLSTRTDAEIVGIEIQERLTDMAKRSVRLNRLENRIRIVCGDVREIHRTVGCDEFDLVTVNPPYWPAKAGVPSANRFVASARHELHGSLDEIVAACSRLVRSGGKVAMVHRPQRLADVVAALRSARLEPKRMRFVHPRAGSDANMVLVEAVKAGKPDLRVLPPLIVFTEDNRYSEELQAVFEGRAQALSDDAVSPGFGRDGFLFEEVEA</sequence>
<feature type="domain" description="Methyltransferase small" evidence="1">
    <location>
        <begin position="33"/>
        <end position="145"/>
    </location>
</feature>
<comment type="caution">
    <text evidence="2">The sequence shown here is derived from an EMBL/GenBank/DDBJ whole genome shotgun (WGS) entry which is preliminary data.</text>
</comment>
<dbReference type="Gene3D" id="3.40.50.150">
    <property type="entry name" value="Vaccinia Virus protein VP39"/>
    <property type="match status" value="1"/>
</dbReference>
<dbReference type="EMBL" id="MOXJ01000005">
    <property type="protein sequence ID" value="PDO11106.1"/>
    <property type="molecule type" value="Genomic_DNA"/>
</dbReference>
<keyword evidence="2" id="KW-0808">Transferase</keyword>
<dbReference type="PANTHER" id="PTHR47739">
    <property type="entry name" value="TRNA1(VAL) (ADENINE(37)-N6)-METHYLTRANSFERASE"/>
    <property type="match status" value="1"/>
</dbReference>
<dbReference type="SUPFAM" id="SSF53335">
    <property type="entry name" value="S-adenosyl-L-methionine-dependent methyltransferases"/>
    <property type="match status" value="1"/>
</dbReference>
<dbReference type="Proteomes" id="UP000243688">
    <property type="component" value="Unassembled WGS sequence"/>
</dbReference>
<organism evidence="2 3">
    <name type="scientific">Candidatus Reconcilbacillus cellulovorans</name>
    <dbReference type="NCBI Taxonomy" id="1906605"/>
    <lineage>
        <taxon>Bacteria</taxon>
        <taxon>Bacillati</taxon>
        <taxon>Bacillota</taxon>
        <taxon>Bacilli</taxon>
        <taxon>Bacillales</taxon>
        <taxon>Paenibacillaceae</taxon>
        <taxon>Candidatus Reconcilbacillus</taxon>
    </lineage>
</organism>
<accession>A0A2A6E2R4</accession>
<dbReference type="InterPro" id="IPR007848">
    <property type="entry name" value="Small_mtfrase_dom"/>
</dbReference>